<dbReference type="Proteomes" id="UP001449582">
    <property type="component" value="Unassembled WGS sequence"/>
</dbReference>
<evidence type="ECO:0000313" key="1">
    <source>
        <dbReference type="EMBL" id="GAA5414650.1"/>
    </source>
</evidence>
<dbReference type="RefSeq" id="WP_353289811.1">
    <property type="nucleotide sequence ID" value="NZ_BAABQM010000002.1"/>
</dbReference>
<accession>A0ABP9U7K9</accession>
<dbReference type="EMBL" id="BAABQM010000002">
    <property type="protein sequence ID" value="GAA5414650.1"/>
    <property type="molecule type" value="Genomic_DNA"/>
</dbReference>
<name>A0ABP9U7K9_9BACT</name>
<reference evidence="1" key="1">
    <citation type="submission" date="2024-02" db="EMBL/GenBank/DDBJ databases">
        <title>Draft genome sequence of new strains in genus Ureaplasma.</title>
        <authorList>
            <person name="Nakajima Y."/>
            <person name="Segawa T."/>
        </authorList>
    </citation>
    <scope>NUCLEOTIDE SEQUENCE [LARGE SCALE GENOMIC DNA]</scope>
    <source>
        <strain evidence="1">OM1</strain>
    </source>
</reference>
<gene>
    <name evidence="1" type="ORF">UREOM_3610</name>
</gene>
<keyword evidence="1" id="KW-0449">Lipoprotein</keyword>
<dbReference type="Pfam" id="PF02030">
    <property type="entry name" value="Lipoprotein_8"/>
    <property type="match status" value="1"/>
</dbReference>
<dbReference type="PRINTS" id="PR00905">
    <property type="entry name" value="MG045FAMILY"/>
</dbReference>
<organism evidence="1 2">
    <name type="scientific">Ureaplasma ceti</name>
    <dbReference type="NCBI Taxonomy" id="3119530"/>
    <lineage>
        <taxon>Bacteria</taxon>
        <taxon>Bacillati</taxon>
        <taxon>Mycoplasmatota</taxon>
        <taxon>Mycoplasmoidales</taxon>
        <taxon>Mycoplasmoidaceae</taxon>
        <taxon>Ureaplasma</taxon>
    </lineage>
</organism>
<protein>
    <submittedName>
        <fullName evidence="1">Lipoprotein</fullName>
    </submittedName>
</protein>
<dbReference type="SUPFAM" id="SSF53850">
    <property type="entry name" value="Periplasmic binding protein-like II"/>
    <property type="match status" value="1"/>
</dbReference>
<sequence>MRKWTKISLFSTVAVGLTAGIIALPFSLSVVGKNELVFGNFQAYMSPELMNTLQKKYDINWAYYGTNAEIPTYVNNKTFALQVATNNMAAQLALQGKIQRIDWSKFHLWNNQTNSPVTNYWDLKGVVTPVIWNLCEQVAQECGIKGYDHHEGNLLEYSIPYFLQDFVFAYRGPKIKSLNSDSSFYDIFKYITDSKIKNNRFLGGNSKVMMVKDARTEWDVAKLIREVKNNVPDEQININPGWGYNSSYNANEPISKTNERWINHHGWTMKKGVQAKRNDAPDINWLIKQYETISNFYKGLNPNTITLNTNSSPILNKLASNQIKGAFLYNGDAVYSAAGGDNASNTPNLPEFGKDCNPQNEFHFIMPKQNFLAMDGITIDSYTQGQQLQKVYQIAYDVSLSGLPTYKVNSKGQPVGKNGQVLTEAEQKNPANYVVENKSYMAMGDEDKDGNYTFGSMQNFDFVNYTPCYQNLLTYATKVYFGPVEADITKDMTPAEKAAAEQSAAEQSARNALQSKLLNIQYTAKEMNGKVDLPVNELTFSNMNLAFSTFNDKI</sequence>
<keyword evidence="2" id="KW-1185">Reference proteome</keyword>
<dbReference type="Gene3D" id="3.40.190.10">
    <property type="entry name" value="Periplasmic binding protein-like II"/>
    <property type="match status" value="1"/>
</dbReference>
<evidence type="ECO:0000313" key="2">
    <source>
        <dbReference type="Proteomes" id="UP001449582"/>
    </source>
</evidence>
<dbReference type="InterPro" id="IPR000044">
    <property type="entry name" value="Uncharacterised_lipoprot_MG045"/>
</dbReference>
<comment type="caution">
    <text evidence="1">The sequence shown here is derived from an EMBL/GenBank/DDBJ whole genome shotgun (WGS) entry which is preliminary data.</text>
</comment>
<proteinExistence type="predicted"/>